<dbReference type="EMBL" id="QTSX02000072">
    <property type="protein sequence ID" value="KAJ9089012.1"/>
    <property type="molecule type" value="Genomic_DNA"/>
</dbReference>
<sequence>MVSKFVRELKILLPVVKFEFFTLTPTLLFNWSTSPELWTCISSSAHIVGENPTQLLYLLDDLPGRAHSRLSTRKRLFEGLTCDDVAFALPEHVPVNYLSEGIPMTVSFEGKDSPPHDLPLLPEYVSNCTPRFLTDMLLMGLNAYFL</sequence>
<keyword evidence="2" id="KW-1185">Reference proteome</keyword>
<proteinExistence type="predicted"/>
<organism evidence="1 2">
    <name type="scientific">Entomophthora muscae</name>
    <dbReference type="NCBI Taxonomy" id="34485"/>
    <lineage>
        <taxon>Eukaryota</taxon>
        <taxon>Fungi</taxon>
        <taxon>Fungi incertae sedis</taxon>
        <taxon>Zoopagomycota</taxon>
        <taxon>Entomophthoromycotina</taxon>
        <taxon>Entomophthoromycetes</taxon>
        <taxon>Entomophthorales</taxon>
        <taxon>Entomophthoraceae</taxon>
        <taxon>Entomophthora</taxon>
    </lineage>
</organism>
<gene>
    <name evidence="1" type="ORF">DSO57_1017290</name>
</gene>
<name>A0ACC2URN7_9FUNG</name>
<comment type="caution">
    <text evidence="1">The sequence shown here is derived from an EMBL/GenBank/DDBJ whole genome shotgun (WGS) entry which is preliminary data.</text>
</comment>
<evidence type="ECO:0000313" key="2">
    <source>
        <dbReference type="Proteomes" id="UP001165960"/>
    </source>
</evidence>
<accession>A0ACC2URN7</accession>
<reference evidence="1" key="1">
    <citation type="submission" date="2022-04" db="EMBL/GenBank/DDBJ databases">
        <title>Genome of the entomopathogenic fungus Entomophthora muscae.</title>
        <authorList>
            <person name="Elya C."/>
            <person name="Lovett B.R."/>
            <person name="Lee E."/>
            <person name="Macias A.M."/>
            <person name="Hajek A.E."/>
            <person name="De Bivort B.L."/>
            <person name="Kasson M.T."/>
            <person name="De Fine Licht H.H."/>
            <person name="Stajich J.E."/>
        </authorList>
    </citation>
    <scope>NUCLEOTIDE SEQUENCE</scope>
    <source>
        <strain evidence="1">Berkeley</strain>
    </source>
</reference>
<evidence type="ECO:0000313" key="1">
    <source>
        <dbReference type="EMBL" id="KAJ9089012.1"/>
    </source>
</evidence>
<protein>
    <submittedName>
        <fullName evidence="1">Uncharacterized protein</fullName>
    </submittedName>
</protein>
<dbReference type="Proteomes" id="UP001165960">
    <property type="component" value="Unassembled WGS sequence"/>
</dbReference>